<dbReference type="GeneID" id="63727441"/>
<proteinExistence type="predicted"/>
<feature type="compositionally biased region" description="Polar residues" evidence="1">
    <location>
        <begin position="29"/>
        <end position="38"/>
    </location>
</feature>
<organism evidence="2 3">
    <name type="scientific">Aspergillus versicolor CBS 583.65</name>
    <dbReference type="NCBI Taxonomy" id="1036611"/>
    <lineage>
        <taxon>Eukaryota</taxon>
        <taxon>Fungi</taxon>
        <taxon>Dikarya</taxon>
        <taxon>Ascomycota</taxon>
        <taxon>Pezizomycotina</taxon>
        <taxon>Eurotiomycetes</taxon>
        <taxon>Eurotiomycetidae</taxon>
        <taxon>Eurotiales</taxon>
        <taxon>Aspergillaceae</taxon>
        <taxon>Aspergillus</taxon>
        <taxon>Aspergillus subgen. Nidulantes</taxon>
    </lineage>
</organism>
<evidence type="ECO:0000313" key="2">
    <source>
        <dbReference type="EMBL" id="OJJ00084.1"/>
    </source>
</evidence>
<dbReference type="Proteomes" id="UP000184073">
    <property type="component" value="Unassembled WGS sequence"/>
</dbReference>
<evidence type="ECO:0000256" key="1">
    <source>
        <dbReference type="SAM" id="MobiDB-lite"/>
    </source>
</evidence>
<name>A0A1L9PEX3_ASPVE</name>
<reference evidence="3" key="1">
    <citation type="journal article" date="2017" name="Genome Biol.">
        <title>Comparative genomics reveals high biological diversity and specific adaptations in the industrially and medically important fungal genus Aspergillus.</title>
        <authorList>
            <person name="de Vries R.P."/>
            <person name="Riley R."/>
            <person name="Wiebenga A."/>
            <person name="Aguilar-Osorio G."/>
            <person name="Amillis S."/>
            <person name="Uchima C.A."/>
            <person name="Anderluh G."/>
            <person name="Asadollahi M."/>
            <person name="Askin M."/>
            <person name="Barry K."/>
            <person name="Battaglia E."/>
            <person name="Bayram O."/>
            <person name="Benocci T."/>
            <person name="Braus-Stromeyer S.A."/>
            <person name="Caldana C."/>
            <person name="Canovas D."/>
            <person name="Cerqueira G.C."/>
            <person name="Chen F."/>
            <person name="Chen W."/>
            <person name="Choi C."/>
            <person name="Clum A."/>
            <person name="Dos Santos R.A."/>
            <person name="Damasio A.R."/>
            <person name="Diallinas G."/>
            <person name="Emri T."/>
            <person name="Fekete E."/>
            <person name="Flipphi M."/>
            <person name="Freyberg S."/>
            <person name="Gallo A."/>
            <person name="Gournas C."/>
            <person name="Habgood R."/>
            <person name="Hainaut M."/>
            <person name="Harispe M.L."/>
            <person name="Henrissat B."/>
            <person name="Hilden K.S."/>
            <person name="Hope R."/>
            <person name="Hossain A."/>
            <person name="Karabika E."/>
            <person name="Karaffa L."/>
            <person name="Karanyi Z."/>
            <person name="Krasevec N."/>
            <person name="Kuo A."/>
            <person name="Kusch H."/>
            <person name="LaButti K."/>
            <person name="Lagendijk E.L."/>
            <person name="Lapidus A."/>
            <person name="Levasseur A."/>
            <person name="Lindquist E."/>
            <person name="Lipzen A."/>
            <person name="Logrieco A.F."/>
            <person name="MacCabe A."/>
            <person name="Maekelae M.R."/>
            <person name="Malavazi I."/>
            <person name="Melin P."/>
            <person name="Meyer V."/>
            <person name="Mielnichuk N."/>
            <person name="Miskei M."/>
            <person name="Molnar A.P."/>
            <person name="Mule G."/>
            <person name="Ngan C.Y."/>
            <person name="Orejas M."/>
            <person name="Orosz E."/>
            <person name="Ouedraogo J.P."/>
            <person name="Overkamp K.M."/>
            <person name="Park H.-S."/>
            <person name="Perrone G."/>
            <person name="Piumi F."/>
            <person name="Punt P.J."/>
            <person name="Ram A.F."/>
            <person name="Ramon A."/>
            <person name="Rauscher S."/>
            <person name="Record E."/>
            <person name="Riano-Pachon D.M."/>
            <person name="Robert V."/>
            <person name="Roehrig J."/>
            <person name="Ruller R."/>
            <person name="Salamov A."/>
            <person name="Salih N.S."/>
            <person name="Samson R.A."/>
            <person name="Sandor E."/>
            <person name="Sanguinetti M."/>
            <person name="Schuetze T."/>
            <person name="Sepcic K."/>
            <person name="Shelest E."/>
            <person name="Sherlock G."/>
            <person name="Sophianopoulou V."/>
            <person name="Squina F.M."/>
            <person name="Sun H."/>
            <person name="Susca A."/>
            <person name="Todd R.B."/>
            <person name="Tsang A."/>
            <person name="Unkles S.E."/>
            <person name="van de Wiele N."/>
            <person name="van Rossen-Uffink D."/>
            <person name="Oliveira J.V."/>
            <person name="Vesth T.C."/>
            <person name="Visser J."/>
            <person name="Yu J.-H."/>
            <person name="Zhou M."/>
            <person name="Andersen M.R."/>
            <person name="Archer D.B."/>
            <person name="Baker S.E."/>
            <person name="Benoit I."/>
            <person name="Brakhage A.A."/>
            <person name="Braus G.H."/>
            <person name="Fischer R."/>
            <person name="Frisvad J.C."/>
            <person name="Goldman G.H."/>
            <person name="Houbraken J."/>
            <person name="Oakley B."/>
            <person name="Pocsi I."/>
            <person name="Scazzocchio C."/>
            <person name="Seiboth B."/>
            <person name="vanKuyk P.A."/>
            <person name="Wortman J."/>
            <person name="Dyer P.S."/>
            <person name="Grigoriev I.V."/>
        </authorList>
    </citation>
    <scope>NUCLEOTIDE SEQUENCE [LARGE SCALE GENOMIC DNA]</scope>
    <source>
        <strain evidence="3">CBS 583.65</strain>
    </source>
</reference>
<dbReference type="AlphaFoldDB" id="A0A1L9PEX3"/>
<protein>
    <submittedName>
        <fullName evidence="2">Uncharacterized protein</fullName>
    </submittedName>
</protein>
<evidence type="ECO:0000313" key="3">
    <source>
        <dbReference type="Proteomes" id="UP000184073"/>
    </source>
</evidence>
<gene>
    <name evidence="2" type="ORF">ASPVEDRAFT_39466</name>
</gene>
<dbReference type="RefSeq" id="XP_040665846.1">
    <property type="nucleotide sequence ID" value="XM_040811930.1"/>
</dbReference>
<dbReference type="OrthoDB" id="2537432at2759"/>
<keyword evidence="3" id="KW-1185">Reference proteome</keyword>
<dbReference type="EMBL" id="KV878127">
    <property type="protein sequence ID" value="OJJ00084.1"/>
    <property type="molecule type" value="Genomic_DNA"/>
</dbReference>
<dbReference type="VEuPathDB" id="FungiDB:ASPVEDRAFT_39466"/>
<accession>A0A1L9PEX3</accession>
<sequence length="77" mass="7984">MVEHEAPIVSHGRGGLFCFWSDYTRSANTTDTASQPGQGNIGPDSNEYIDGGIVREGPIGDQGDGAYSAGATSAPHM</sequence>
<feature type="region of interest" description="Disordered" evidence="1">
    <location>
        <begin position="29"/>
        <end position="77"/>
    </location>
</feature>